<sequence>MGSWRGKLPHISAERMWQFFGPVGGLSFMAFPVLATVHLAPSGATLALGLSILAVFSAVYVYGFSRSTRNRTALFSLGILTVLSALTLAQFLLLGPALLGLLYFIAIWALIELRWPWALLVALTCIAVMYTQAGPNYALPLLVVLMMMIIYRISADYYRKMRDLDLQQTLLADRERVGQDLHDSLGQSLTALSLRLQLAARLTKTDPAAAKREILECRDLTRSSLEDMRSTVAGLRTASLPQEIADARATLSHSRIRLKVSGDYHHIDPRLQTPMAWVLRESVTNVVRHSGATSCTVSFGPQSLEVRDDGRGRAPQSSGRQDGFGIPGMRERVQSTGGNLSIQSNSGGFSVTASWSSAQ</sequence>
<feature type="transmembrane region" description="Helical" evidence="5">
    <location>
        <begin position="115"/>
        <end position="131"/>
    </location>
</feature>
<dbReference type="OrthoDB" id="5241784at2"/>
<dbReference type="EMBL" id="PHQP01000057">
    <property type="protein sequence ID" value="RAV33635.1"/>
    <property type="molecule type" value="Genomic_DNA"/>
</dbReference>
<keyword evidence="5" id="KW-1133">Transmembrane helix</keyword>
<feature type="transmembrane region" description="Helical" evidence="5">
    <location>
        <begin position="16"/>
        <end position="37"/>
    </location>
</feature>
<evidence type="ECO:0000259" key="7">
    <source>
        <dbReference type="Pfam" id="PF07730"/>
    </source>
</evidence>
<evidence type="ECO:0000313" key="8">
    <source>
        <dbReference type="EMBL" id="RAV33635.1"/>
    </source>
</evidence>
<feature type="transmembrane region" description="Helical" evidence="5">
    <location>
        <begin position="137"/>
        <end position="154"/>
    </location>
</feature>
<name>A0A364VAG8_9CORY</name>
<organism evidence="8 9">
    <name type="scientific">Corynebacterium heidelbergense</name>
    <dbReference type="NCBI Taxonomy" id="2055947"/>
    <lineage>
        <taxon>Bacteria</taxon>
        <taxon>Bacillati</taxon>
        <taxon>Actinomycetota</taxon>
        <taxon>Actinomycetes</taxon>
        <taxon>Mycobacteriales</taxon>
        <taxon>Corynebacteriaceae</taxon>
        <taxon>Corynebacterium</taxon>
    </lineage>
</organism>
<protein>
    <submittedName>
        <fullName evidence="8">Uncharacterized protein</fullName>
    </submittedName>
</protein>
<dbReference type="Gene3D" id="1.20.5.1930">
    <property type="match status" value="1"/>
</dbReference>
<keyword evidence="5" id="KW-0472">Membrane</keyword>
<evidence type="ECO:0000259" key="6">
    <source>
        <dbReference type="Pfam" id="PF02518"/>
    </source>
</evidence>
<dbReference type="Proteomes" id="UP000251047">
    <property type="component" value="Unassembled WGS sequence"/>
</dbReference>
<dbReference type="InterPro" id="IPR003594">
    <property type="entry name" value="HATPase_dom"/>
</dbReference>
<dbReference type="GO" id="GO:0016020">
    <property type="term" value="C:membrane"/>
    <property type="evidence" value="ECO:0007669"/>
    <property type="project" value="InterPro"/>
</dbReference>
<feature type="transmembrane region" description="Helical" evidence="5">
    <location>
        <begin position="75"/>
        <end position="108"/>
    </location>
</feature>
<proteinExistence type="predicted"/>
<feature type="compositionally biased region" description="Polar residues" evidence="4">
    <location>
        <begin position="334"/>
        <end position="359"/>
    </location>
</feature>
<dbReference type="Gene3D" id="3.30.565.10">
    <property type="entry name" value="Histidine kinase-like ATPase, C-terminal domain"/>
    <property type="match status" value="1"/>
</dbReference>
<evidence type="ECO:0000256" key="2">
    <source>
        <dbReference type="ARBA" id="ARBA00022777"/>
    </source>
</evidence>
<comment type="caution">
    <text evidence="8">The sequence shown here is derived from an EMBL/GenBank/DDBJ whole genome shotgun (WGS) entry which is preliminary data.</text>
</comment>
<keyword evidence="1" id="KW-0808">Transferase</keyword>
<dbReference type="CDD" id="cd16917">
    <property type="entry name" value="HATPase_UhpB-NarQ-NarX-like"/>
    <property type="match status" value="1"/>
</dbReference>
<dbReference type="RefSeq" id="WP_112769872.1">
    <property type="nucleotide sequence ID" value="NZ_CP063191.1"/>
</dbReference>
<dbReference type="PANTHER" id="PTHR24421:SF63">
    <property type="entry name" value="SENSOR HISTIDINE KINASE DESK"/>
    <property type="match status" value="1"/>
</dbReference>
<dbReference type="PANTHER" id="PTHR24421">
    <property type="entry name" value="NITRATE/NITRITE SENSOR PROTEIN NARX-RELATED"/>
    <property type="match status" value="1"/>
</dbReference>
<feature type="domain" description="Histidine kinase/HSP90-like ATPase" evidence="6">
    <location>
        <begin position="276"/>
        <end position="353"/>
    </location>
</feature>
<dbReference type="AlphaFoldDB" id="A0A364VAG8"/>
<evidence type="ECO:0000256" key="5">
    <source>
        <dbReference type="SAM" id="Phobius"/>
    </source>
</evidence>
<evidence type="ECO:0000256" key="3">
    <source>
        <dbReference type="ARBA" id="ARBA00023012"/>
    </source>
</evidence>
<evidence type="ECO:0000256" key="1">
    <source>
        <dbReference type="ARBA" id="ARBA00022679"/>
    </source>
</evidence>
<dbReference type="Pfam" id="PF07730">
    <property type="entry name" value="HisKA_3"/>
    <property type="match status" value="1"/>
</dbReference>
<feature type="transmembrane region" description="Helical" evidence="5">
    <location>
        <begin position="44"/>
        <end position="63"/>
    </location>
</feature>
<dbReference type="GO" id="GO:0000155">
    <property type="term" value="F:phosphorelay sensor kinase activity"/>
    <property type="evidence" value="ECO:0007669"/>
    <property type="project" value="InterPro"/>
</dbReference>
<dbReference type="GO" id="GO:0046983">
    <property type="term" value="F:protein dimerization activity"/>
    <property type="evidence" value="ECO:0007669"/>
    <property type="project" value="InterPro"/>
</dbReference>
<evidence type="ECO:0000313" key="9">
    <source>
        <dbReference type="Proteomes" id="UP000251047"/>
    </source>
</evidence>
<dbReference type="SUPFAM" id="SSF55874">
    <property type="entry name" value="ATPase domain of HSP90 chaperone/DNA topoisomerase II/histidine kinase"/>
    <property type="match status" value="1"/>
</dbReference>
<keyword evidence="2" id="KW-0418">Kinase</keyword>
<feature type="domain" description="Signal transduction histidine kinase subgroup 3 dimerisation and phosphoacceptor" evidence="7">
    <location>
        <begin position="174"/>
        <end position="239"/>
    </location>
</feature>
<accession>A0A364VAG8</accession>
<dbReference type="InterPro" id="IPR036890">
    <property type="entry name" value="HATPase_C_sf"/>
</dbReference>
<reference evidence="8 9" key="1">
    <citation type="journal article" date="2018" name="Syst. Appl. Microbiol.">
        <title>Corynebacterium heidelbergense sp. nov., isolated from the preen glands of Egyptian geese (Alopochen aegyptiacus).</title>
        <authorList>
            <person name="Braun M.S."/>
            <person name="Wang E."/>
            <person name="Zimmermann S."/>
            <person name="Wink M."/>
        </authorList>
    </citation>
    <scope>NUCLEOTIDE SEQUENCE [LARGE SCALE GENOMIC DNA]</scope>
    <source>
        <strain evidence="8 9">DSM 104638</strain>
    </source>
</reference>
<keyword evidence="3" id="KW-0902">Two-component regulatory system</keyword>
<evidence type="ECO:0000256" key="4">
    <source>
        <dbReference type="SAM" id="MobiDB-lite"/>
    </source>
</evidence>
<gene>
    <name evidence="8" type="ORF">CWC39_07475</name>
</gene>
<feature type="region of interest" description="Disordered" evidence="4">
    <location>
        <begin position="299"/>
        <end position="359"/>
    </location>
</feature>
<dbReference type="InterPro" id="IPR011712">
    <property type="entry name" value="Sig_transdc_His_kin_sub3_dim/P"/>
</dbReference>
<dbReference type="InterPro" id="IPR050482">
    <property type="entry name" value="Sensor_HK_TwoCompSys"/>
</dbReference>
<keyword evidence="5" id="KW-0812">Transmembrane</keyword>
<dbReference type="Pfam" id="PF02518">
    <property type="entry name" value="HATPase_c"/>
    <property type="match status" value="1"/>
</dbReference>